<evidence type="ECO:0000313" key="2">
    <source>
        <dbReference type="EMBL" id="CRK15645.1"/>
    </source>
</evidence>
<dbReference type="EMBL" id="CVQH01006669">
    <property type="protein sequence ID" value="CRK15645.1"/>
    <property type="molecule type" value="Genomic_DNA"/>
</dbReference>
<dbReference type="AlphaFoldDB" id="A0A0G4L1N6"/>
<organism evidence="2 3">
    <name type="scientific">Verticillium longisporum</name>
    <name type="common">Verticillium dahliae var. longisporum</name>
    <dbReference type="NCBI Taxonomy" id="100787"/>
    <lineage>
        <taxon>Eukaryota</taxon>
        <taxon>Fungi</taxon>
        <taxon>Dikarya</taxon>
        <taxon>Ascomycota</taxon>
        <taxon>Pezizomycotina</taxon>
        <taxon>Sordariomycetes</taxon>
        <taxon>Hypocreomycetidae</taxon>
        <taxon>Glomerellales</taxon>
        <taxon>Plectosphaerellaceae</taxon>
        <taxon>Verticillium</taxon>
    </lineage>
</organism>
<dbReference type="Proteomes" id="UP000044602">
    <property type="component" value="Unassembled WGS sequence"/>
</dbReference>
<keyword evidence="3" id="KW-1185">Reference proteome</keyword>
<proteinExistence type="predicted"/>
<gene>
    <name evidence="2" type="ORF">BN1708_011490</name>
</gene>
<name>A0A0G4L1N6_VERLO</name>
<reference evidence="2 3" key="1">
    <citation type="submission" date="2015-05" db="EMBL/GenBank/DDBJ databases">
        <authorList>
            <person name="Wang D.B."/>
            <person name="Wang M."/>
        </authorList>
    </citation>
    <scope>NUCLEOTIDE SEQUENCE [LARGE SCALE GENOMIC DNA]</scope>
    <source>
        <strain evidence="2">VL1</strain>
    </source>
</reference>
<evidence type="ECO:0000313" key="3">
    <source>
        <dbReference type="Proteomes" id="UP000044602"/>
    </source>
</evidence>
<feature type="region of interest" description="Disordered" evidence="1">
    <location>
        <begin position="41"/>
        <end position="60"/>
    </location>
</feature>
<sequence>MAVDDFAIYAGSSIALSPTPILEAHVGLFLIALVGSESCQTKAGKKASSSKCSERQTDEARKRIERMCRKESGSIHRGREGWIEQILSAGVKSS</sequence>
<protein>
    <submittedName>
        <fullName evidence="2">Uncharacterized protein</fullName>
    </submittedName>
</protein>
<accession>A0A0G4L1N6</accession>
<evidence type="ECO:0000256" key="1">
    <source>
        <dbReference type="SAM" id="MobiDB-lite"/>
    </source>
</evidence>